<evidence type="ECO:0000313" key="4">
    <source>
        <dbReference type="Proteomes" id="UP000251561"/>
    </source>
</evidence>
<dbReference type="Proteomes" id="UP000251561">
    <property type="component" value="Chromosome"/>
</dbReference>
<protein>
    <submittedName>
        <fullName evidence="3">PorT family protein</fullName>
    </submittedName>
</protein>
<feature type="signal peptide" evidence="1">
    <location>
        <begin position="1"/>
        <end position="18"/>
    </location>
</feature>
<dbReference type="KEGG" id="ffl:HYN86_05975"/>
<dbReference type="OrthoDB" id="959017at2"/>
<feature type="domain" description="Outer membrane protein beta-barrel" evidence="2">
    <location>
        <begin position="35"/>
        <end position="210"/>
    </location>
</feature>
<keyword evidence="1" id="KW-0732">Signal</keyword>
<dbReference type="RefSeq" id="WP_113677217.1">
    <property type="nucleotide sequence ID" value="NZ_CP030261.1"/>
</dbReference>
<dbReference type="AlphaFoldDB" id="A0A344LQI1"/>
<evidence type="ECO:0000256" key="1">
    <source>
        <dbReference type="SAM" id="SignalP"/>
    </source>
</evidence>
<name>A0A344LQI1_9FLAO</name>
<dbReference type="Pfam" id="PF13568">
    <property type="entry name" value="OMP_b-brl_2"/>
    <property type="match status" value="1"/>
</dbReference>
<sequence length="234" mass="27085">MRIIFSCLFLITFFSSLAQEEVKPEIKPIVKIDSLYREDQFFFSMTYNMFTDIPTQFKQNKFSLGLSAGFLRDMPLNKKRTVAIATGLGLSYQNYYQNLNISRDGAGAIIYGVNSYSEFVSNRYRQYSVDLPIEFRWRNSTFDSTRFWRIYGGVKLSYVFSNSSILDDGETTYKINNNSDINKFQYGPYLAAGYNTWNIYIYYGLNPLFNSATTISGEKINLKTLNAGLIFYIL</sequence>
<evidence type="ECO:0000313" key="3">
    <source>
        <dbReference type="EMBL" id="AXB56173.1"/>
    </source>
</evidence>
<organism evidence="3 4">
    <name type="scientific">Flavobacterium fluviale</name>
    <dbReference type="NCBI Taxonomy" id="2249356"/>
    <lineage>
        <taxon>Bacteria</taxon>
        <taxon>Pseudomonadati</taxon>
        <taxon>Bacteroidota</taxon>
        <taxon>Flavobacteriia</taxon>
        <taxon>Flavobacteriales</taxon>
        <taxon>Flavobacteriaceae</taxon>
        <taxon>Flavobacterium</taxon>
    </lineage>
</organism>
<feature type="chain" id="PRO_5016789709" evidence="1">
    <location>
        <begin position="19"/>
        <end position="234"/>
    </location>
</feature>
<gene>
    <name evidence="3" type="ORF">HYN86_05975</name>
</gene>
<dbReference type="EMBL" id="CP030261">
    <property type="protein sequence ID" value="AXB56173.1"/>
    <property type="molecule type" value="Genomic_DNA"/>
</dbReference>
<evidence type="ECO:0000259" key="2">
    <source>
        <dbReference type="Pfam" id="PF13568"/>
    </source>
</evidence>
<reference evidence="3 4" key="1">
    <citation type="submission" date="2018-06" db="EMBL/GenBank/DDBJ databases">
        <title>Genome sequencing of Flavobacterium.</title>
        <authorList>
            <person name="Baek M.-G."/>
            <person name="Yi H."/>
        </authorList>
    </citation>
    <scope>NUCLEOTIDE SEQUENCE [LARGE SCALE GENOMIC DNA]</scope>
    <source>
        <strain evidence="3 4">HYN0086</strain>
    </source>
</reference>
<proteinExistence type="predicted"/>
<accession>A0A344LQI1</accession>
<keyword evidence="4" id="KW-1185">Reference proteome</keyword>
<dbReference type="InterPro" id="IPR025665">
    <property type="entry name" value="Beta-barrel_OMP_2"/>
</dbReference>